<dbReference type="Proteomes" id="UP001157069">
    <property type="component" value="Unassembled WGS sequence"/>
</dbReference>
<gene>
    <name evidence="3" type="ORF">GCM10025869_20360</name>
</gene>
<evidence type="ECO:0000313" key="3">
    <source>
        <dbReference type="EMBL" id="GMA91507.1"/>
    </source>
</evidence>
<dbReference type="InterPro" id="IPR038296">
    <property type="entry name" value="ParD_sf"/>
</dbReference>
<dbReference type="InterPro" id="IPR010985">
    <property type="entry name" value="Ribbon_hlx_hlx"/>
</dbReference>
<keyword evidence="4" id="KW-1185">Reference proteome</keyword>
<evidence type="ECO:0000256" key="1">
    <source>
        <dbReference type="ARBA" id="ARBA00008580"/>
    </source>
</evidence>
<dbReference type="InterPro" id="IPR022789">
    <property type="entry name" value="ParD"/>
</dbReference>
<dbReference type="RefSeq" id="WP_284299891.1">
    <property type="nucleotide sequence ID" value="NZ_BSVA01000001.1"/>
</dbReference>
<name>A0ABQ6JUY2_9MICO</name>
<dbReference type="SUPFAM" id="SSF47598">
    <property type="entry name" value="Ribbon-helix-helix"/>
    <property type="match status" value="1"/>
</dbReference>
<dbReference type="Gene3D" id="6.10.10.120">
    <property type="entry name" value="Antitoxin ParD1-like"/>
    <property type="match status" value="1"/>
</dbReference>
<comment type="caution">
    <text evidence="3">The sequence shown here is derived from an EMBL/GenBank/DDBJ whole genome shotgun (WGS) entry which is preliminary data.</text>
</comment>
<comment type="similarity">
    <text evidence="1">Belongs to the ParD antitoxin family.</text>
</comment>
<organism evidence="3 4">
    <name type="scientific">Homoserinibacter gongjuensis</name>
    <dbReference type="NCBI Taxonomy" id="1162968"/>
    <lineage>
        <taxon>Bacteria</taxon>
        <taxon>Bacillati</taxon>
        <taxon>Actinomycetota</taxon>
        <taxon>Actinomycetes</taxon>
        <taxon>Micrococcales</taxon>
        <taxon>Microbacteriaceae</taxon>
        <taxon>Homoserinibacter</taxon>
    </lineage>
</organism>
<proteinExistence type="inferred from homology"/>
<dbReference type="PANTHER" id="PTHR36582">
    <property type="entry name" value="ANTITOXIN PARD"/>
    <property type="match status" value="1"/>
</dbReference>
<dbReference type="Pfam" id="PF03693">
    <property type="entry name" value="ParD_antitoxin"/>
    <property type="match status" value="1"/>
</dbReference>
<evidence type="ECO:0000256" key="2">
    <source>
        <dbReference type="ARBA" id="ARBA00022649"/>
    </source>
</evidence>
<keyword evidence="2" id="KW-1277">Toxin-antitoxin system</keyword>
<evidence type="ECO:0000313" key="4">
    <source>
        <dbReference type="Proteomes" id="UP001157069"/>
    </source>
</evidence>
<accession>A0ABQ6JUY2</accession>
<dbReference type="EMBL" id="BSVA01000001">
    <property type="protein sequence ID" value="GMA91507.1"/>
    <property type="molecule type" value="Genomic_DNA"/>
</dbReference>
<sequence>MATMNVSLPDALKAFVEAQVGERGYGTSSEFVRDLIRHEQARTELRALIADGMASGPGSELDDDYFTRLRGRIRQAADA</sequence>
<dbReference type="CDD" id="cd22231">
    <property type="entry name" value="RHH_NikR_HicB-like"/>
    <property type="match status" value="1"/>
</dbReference>
<reference evidence="4" key="1">
    <citation type="journal article" date="2019" name="Int. J. Syst. Evol. Microbiol.">
        <title>The Global Catalogue of Microorganisms (GCM) 10K type strain sequencing project: providing services to taxonomists for standard genome sequencing and annotation.</title>
        <authorList>
            <consortium name="The Broad Institute Genomics Platform"/>
            <consortium name="The Broad Institute Genome Sequencing Center for Infectious Disease"/>
            <person name="Wu L."/>
            <person name="Ma J."/>
        </authorList>
    </citation>
    <scope>NUCLEOTIDE SEQUENCE [LARGE SCALE GENOMIC DNA]</scope>
    <source>
        <strain evidence="4">NBRC 108755</strain>
    </source>
</reference>
<protein>
    <submittedName>
        <fullName evidence="3">Addiction module antitoxin</fullName>
    </submittedName>
</protein>
<dbReference type="PANTHER" id="PTHR36582:SF2">
    <property type="entry name" value="ANTITOXIN PARD"/>
    <property type="match status" value="1"/>
</dbReference>